<sequence>MLQIQGLNYEELIAEHQRALESHLCDVPVDTSGCDCGPQTPTLDDGGTVPAELAGLGVQPGDWQAFKNEAESIMQENEKQASSYRRLILIVPLLLVIAVVVLMFVNGKLPPKALNTDSF</sequence>
<evidence type="ECO:0000313" key="2">
    <source>
        <dbReference type="EMBL" id="CAK0837458.1"/>
    </source>
</evidence>
<keyword evidence="1" id="KW-0812">Transmembrane</keyword>
<organism evidence="2 3">
    <name type="scientific">Prorocentrum cordatum</name>
    <dbReference type="NCBI Taxonomy" id="2364126"/>
    <lineage>
        <taxon>Eukaryota</taxon>
        <taxon>Sar</taxon>
        <taxon>Alveolata</taxon>
        <taxon>Dinophyceae</taxon>
        <taxon>Prorocentrales</taxon>
        <taxon>Prorocentraceae</taxon>
        <taxon>Prorocentrum</taxon>
    </lineage>
</organism>
<keyword evidence="1" id="KW-1133">Transmembrane helix</keyword>
<keyword evidence="1" id="KW-0472">Membrane</keyword>
<dbReference type="Proteomes" id="UP001189429">
    <property type="component" value="Unassembled WGS sequence"/>
</dbReference>
<proteinExistence type="predicted"/>
<keyword evidence="3" id="KW-1185">Reference proteome</keyword>
<reference evidence="2" key="1">
    <citation type="submission" date="2023-10" db="EMBL/GenBank/DDBJ databases">
        <authorList>
            <person name="Chen Y."/>
            <person name="Shah S."/>
            <person name="Dougan E. K."/>
            <person name="Thang M."/>
            <person name="Chan C."/>
        </authorList>
    </citation>
    <scope>NUCLEOTIDE SEQUENCE [LARGE SCALE GENOMIC DNA]</scope>
</reference>
<evidence type="ECO:0000313" key="3">
    <source>
        <dbReference type="Proteomes" id="UP001189429"/>
    </source>
</evidence>
<dbReference type="EMBL" id="CAUYUJ010014155">
    <property type="protein sequence ID" value="CAK0837458.1"/>
    <property type="molecule type" value="Genomic_DNA"/>
</dbReference>
<accession>A0ABN9SXZ0</accession>
<evidence type="ECO:0000256" key="1">
    <source>
        <dbReference type="SAM" id="Phobius"/>
    </source>
</evidence>
<protein>
    <submittedName>
        <fullName evidence="2">Uncharacterized protein</fullName>
    </submittedName>
</protein>
<gene>
    <name evidence="2" type="ORF">PCOR1329_LOCUS33651</name>
</gene>
<name>A0ABN9SXZ0_9DINO</name>
<feature type="transmembrane region" description="Helical" evidence="1">
    <location>
        <begin position="87"/>
        <end position="105"/>
    </location>
</feature>
<comment type="caution">
    <text evidence="2">The sequence shown here is derived from an EMBL/GenBank/DDBJ whole genome shotgun (WGS) entry which is preliminary data.</text>
</comment>